<dbReference type="KEGG" id="bcv:Bcav_0068"/>
<proteinExistence type="predicted"/>
<dbReference type="HOGENOM" id="CLU_032709_0_0_11"/>
<dbReference type="Gene3D" id="1.25.40.20">
    <property type="entry name" value="Ankyrin repeat-containing domain"/>
    <property type="match status" value="3"/>
</dbReference>
<keyword evidence="1" id="KW-0677">Repeat</keyword>
<dbReference type="EMBL" id="CP001618">
    <property type="protein sequence ID" value="ACQ78334.1"/>
    <property type="molecule type" value="Genomic_DNA"/>
</dbReference>
<dbReference type="AlphaFoldDB" id="C5BUW0"/>
<dbReference type="STRING" id="471853.Bcav_0068"/>
<dbReference type="SUPFAM" id="SSF48403">
    <property type="entry name" value="Ankyrin repeat"/>
    <property type="match status" value="1"/>
</dbReference>
<protein>
    <submittedName>
        <fullName evidence="3">Ankyrin</fullName>
    </submittedName>
</protein>
<dbReference type="PANTHER" id="PTHR24189:SF50">
    <property type="entry name" value="ANKYRIN REPEAT AND SOCS BOX PROTEIN 2"/>
    <property type="match status" value="1"/>
</dbReference>
<evidence type="ECO:0000313" key="4">
    <source>
        <dbReference type="Proteomes" id="UP000007962"/>
    </source>
</evidence>
<dbReference type="OrthoDB" id="928522at2"/>
<gene>
    <name evidence="3" type="ordered locus">Bcav_0068</name>
</gene>
<sequence>MSELPAHPDLDHLRKQAKRLLRGYRAGDPEAYARLRHALPAAAGLDDAALAARGFALHDAQSCVAREHGAASWVELRDVVEARAANAGGDATARWLRLVYAGDTLGGTYAAQPRSAARWLTERPDLLGDDPWLACAVGDETTIRAALRDPGWVNRAGGPLGLPPLVALTHSSLVRQPEYADGIRRCARLLLDAGADPNQSTLTRWSEPGDDEPGEYPLSALYGAAGLTHDRELTAQLLAAGADPDDGESLYHSLDDPDCARLLLDAGATITGTNAMYRVFDVGDRDDVGLLRLLLDAGGDPNEPSEGWGAPLLFAIRRRRSVAHVRTLLDAGADPRATTHGVSAYRLARLFGLVEVAELLRAAGAADDLSPAEEFAAACAAGDRPTVRRLLGERPDVVGTLSAEQLRLLPDLAEEGAGEAVRVMVEAGWPVDVRGSWDGTALNHAVFRGDAALTAFLLDHGADWRARHGFGDTVLGTLSWASLNREDAAADWPGCARALLHHGVEVPDGYVFADDVAEVVAEAPGQVRVESGHA</sequence>
<evidence type="ECO:0000256" key="1">
    <source>
        <dbReference type="ARBA" id="ARBA00022737"/>
    </source>
</evidence>
<evidence type="ECO:0000256" key="2">
    <source>
        <dbReference type="ARBA" id="ARBA00023043"/>
    </source>
</evidence>
<dbReference type="RefSeq" id="WP_012725114.1">
    <property type="nucleotide sequence ID" value="NC_012669.1"/>
</dbReference>
<reference evidence="3 4" key="1">
    <citation type="journal article" date="2009" name="Stand. Genomic Sci.">
        <title>Complete genome sequence of Beutenbergia cavernae type strain (HKI 0122).</title>
        <authorList>
            <person name="Land M."/>
            <person name="Pukall R."/>
            <person name="Abt B."/>
            <person name="Goker M."/>
            <person name="Rohde M."/>
            <person name="Glavina Del Rio T."/>
            <person name="Tice H."/>
            <person name="Copeland A."/>
            <person name="Cheng J.F."/>
            <person name="Lucas S."/>
            <person name="Chen F."/>
            <person name="Nolan M."/>
            <person name="Bruce D."/>
            <person name="Goodwin L."/>
            <person name="Pitluck S."/>
            <person name="Ivanova N."/>
            <person name="Mavromatis K."/>
            <person name="Ovchinnikova G."/>
            <person name="Pati A."/>
            <person name="Chen A."/>
            <person name="Palaniappan K."/>
            <person name="Hauser L."/>
            <person name="Chang Y.J."/>
            <person name="Jefferies C.C."/>
            <person name="Saunders E."/>
            <person name="Brettin T."/>
            <person name="Detter J.C."/>
            <person name="Han C."/>
            <person name="Chain P."/>
            <person name="Bristow J."/>
            <person name="Eisen J.A."/>
            <person name="Markowitz V."/>
            <person name="Hugenholtz P."/>
            <person name="Kyrpides N.C."/>
            <person name="Klenk H.P."/>
            <person name="Lapidus A."/>
        </authorList>
    </citation>
    <scope>NUCLEOTIDE SEQUENCE [LARGE SCALE GENOMIC DNA]</scope>
    <source>
        <strain evidence="4">ATCC BAA-8 / DSM 12333 / NBRC 16432</strain>
    </source>
</reference>
<keyword evidence="4" id="KW-1185">Reference proteome</keyword>
<dbReference type="InterPro" id="IPR036770">
    <property type="entry name" value="Ankyrin_rpt-contain_sf"/>
</dbReference>
<dbReference type="Proteomes" id="UP000007962">
    <property type="component" value="Chromosome"/>
</dbReference>
<evidence type="ECO:0000313" key="3">
    <source>
        <dbReference type="EMBL" id="ACQ78334.1"/>
    </source>
</evidence>
<name>C5BUW0_BEUC1</name>
<accession>C5BUW0</accession>
<dbReference type="InterPro" id="IPR050745">
    <property type="entry name" value="Multifunctional_regulatory"/>
</dbReference>
<organism evidence="3 4">
    <name type="scientific">Beutenbergia cavernae (strain ATCC BAA-8 / DSM 12333 / CCUG 43141 / JCM 11478 / NBRC 16432 / NCIMB 13614 / HKI 0122)</name>
    <dbReference type="NCBI Taxonomy" id="471853"/>
    <lineage>
        <taxon>Bacteria</taxon>
        <taxon>Bacillati</taxon>
        <taxon>Actinomycetota</taxon>
        <taxon>Actinomycetes</taxon>
        <taxon>Micrococcales</taxon>
        <taxon>Beutenbergiaceae</taxon>
        <taxon>Beutenbergia</taxon>
    </lineage>
</organism>
<dbReference type="eggNOG" id="COG0666">
    <property type="taxonomic scope" value="Bacteria"/>
</dbReference>
<keyword evidence="2" id="KW-0040">ANK repeat</keyword>
<dbReference type="PANTHER" id="PTHR24189">
    <property type="entry name" value="MYOTROPHIN"/>
    <property type="match status" value="1"/>
</dbReference>